<dbReference type="RefSeq" id="WP_356960124.1">
    <property type="nucleotide sequence ID" value="NZ_JBEYBD010000046.1"/>
</dbReference>
<dbReference type="EMBL" id="JBEYBF010000026">
    <property type="protein sequence ID" value="MEU1955633.1"/>
    <property type="molecule type" value="Genomic_DNA"/>
</dbReference>
<protein>
    <submittedName>
        <fullName evidence="1">Uncharacterized protein</fullName>
    </submittedName>
</protein>
<sequence>MPEPVGVGHVDQVAGYEASLATIIRRHLEHAAQHHNPLFGRAGRGSLSNCALRKYVTAADGDIPVTAIAGTPTATV</sequence>
<dbReference type="Proteomes" id="UP001550628">
    <property type="component" value="Unassembled WGS sequence"/>
</dbReference>
<keyword evidence="2" id="KW-1185">Reference proteome</keyword>
<name>A0ABV2WXN6_9NOCA</name>
<comment type="caution">
    <text evidence="1">The sequence shown here is derived from an EMBL/GenBank/DDBJ whole genome shotgun (WGS) entry which is preliminary data.</text>
</comment>
<proteinExistence type="predicted"/>
<organism evidence="1 2">
    <name type="scientific">Nocardia rhamnosiphila</name>
    <dbReference type="NCBI Taxonomy" id="426716"/>
    <lineage>
        <taxon>Bacteria</taxon>
        <taxon>Bacillati</taxon>
        <taxon>Actinomycetota</taxon>
        <taxon>Actinomycetes</taxon>
        <taxon>Mycobacteriales</taxon>
        <taxon>Nocardiaceae</taxon>
        <taxon>Nocardia</taxon>
    </lineage>
</organism>
<reference evidence="1 2" key="1">
    <citation type="submission" date="2024-06" db="EMBL/GenBank/DDBJ databases">
        <title>The Natural Products Discovery Center: Release of the First 8490 Sequenced Strains for Exploring Actinobacteria Biosynthetic Diversity.</title>
        <authorList>
            <person name="Kalkreuter E."/>
            <person name="Kautsar S.A."/>
            <person name="Yang D."/>
            <person name="Bader C.D."/>
            <person name="Teijaro C.N."/>
            <person name="Fluegel L."/>
            <person name="Davis C.M."/>
            <person name="Simpson J.R."/>
            <person name="Lauterbach L."/>
            <person name="Steele A.D."/>
            <person name="Gui C."/>
            <person name="Meng S."/>
            <person name="Li G."/>
            <person name="Viehrig K."/>
            <person name="Ye F."/>
            <person name="Su P."/>
            <person name="Kiefer A.F."/>
            <person name="Nichols A."/>
            <person name="Cepeda A.J."/>
            <person name="Yan W."/>
            <person name="Fan B."/>
            <person name="Jiang Y."/>
            <person name="Adhikari A."/>
            <person name="Zheng C.-J."/>
            <person name="Schuster L."/>
            <person name="Cowan T.M."/>
            <person name="Smanski M.J."/>
            <person name="Chevrette M.G."/>
            <person name="De Carvalho L.P.S."/>
            <person name="Shen B."/>
        </authorList>
    </citation>
    <scope>NUCLEOTIDE SEQUENCE [LARGE SCALE GENOMIC DNA]</scope>
    <source>
        <strain evidence="1 2">NPDC019708</strain>
    </source>
</reference>
<gene>
    <name evidence="1" type="ORF">ABZ510_27710</name>
</gene>
<accession>A0ABV2WXN6</accession>
<evidence type="ECO:0000313" key="1">
    <source>
        <dbReference type="EMBL" id="MEU1955633.1"/>
    </source>
</evidence>
<evidence type="ECO:0000313" key="2">
    <source>
        <dbReference type="Proteomes" id="UP001550628"/>
    </source>
</evidence>